<evidence type="ECO:0000313" key="2">
    <source>
        <dbReference type="Proteomes" id="UP001519332"/>
    </source>
</evidence>
<reference evidence="1 2" key="1">
    <citation type="submission" date="2021-03" db="EMBL/GenBank/DDBJ databases">
        <title>Sequencing the genomes of 1000 actinobacteria strains.</title>
        <authorList>
            <person name="Klenk H.-P."/>
        </authorList>
    </citation>
    <scope>NUCLEOTIDE SEQUENCE [LARGE SCALE GENOMIC DNA]</scope>
    <source>
        <strain evidence="1 2">DSM 46670</strain>
    </source>
</reference>
<sequence length="109" mass="12019">MGKRIFDLGEQSWANRLYAIHLGRVSTQASGVRTALRTRTAAVFAPQPSAEDRATDHVVVSERLTAQPVSRLDGFNAGSVSVDYSAYRVKVQARTGNRVFGQHRFIASR</sequence>
<evidence type="ECO:0000313" key="1">
    <source>
        <dbReference type="EMBL" id="MBP2328483.1"/>
    </source>
</evidence>
<dbReference type="EMBL" id="JAGINW010000001">
    <property type="protein sequence ID" value="MBP2328483.1"/>
    <property type="molecule type" value="Genomic_DNA"/>
</dbReference>
<gene>
    <name evidence="1" type="ORF">JOF56_008868</name>
</gene>
<name>A0ABS4TVU0_9PSEU</name>
<comment type="caution">
    <text evidence="1">The sequence shown here is derived from an EMBL/GenBank/DDBJ whole genome shotgun (WGS) entry which is preliminary data.</text>
</comment>
<keyword evidence="2" id="KW-1185">Reference proteome</keyword>
<dbReference type="RefSeq" id="WP_209645471.1">
    <property type="nucleotide sequence ID" value="NZ_JAGINW010000001.1"/>
</dbReference>
<organism evidence="1 2">
    <name type="scientific">Kibdelosporangium banguiense</name>
    <dbReference type="NCBI Taxonomy" id="1365924"/>
    <lineage>
        <taxon>Bacteria</taxon>
        <taxon>Bacillati</taxon>
        <taxon>Actinomycetota</taxon>
        <taxon>Actinomycetes</taxon>
        <taxon>Pseudonocardiales</taxon>
        <taxon>Pseudonocardiaceae</taxon>
        <taxon>Kibdelosporangium</taxon>
    </lineage>
</organism>
<dbReference type="Proteomes" id="UP001519332">
    <property type="component" value="Unassembled WGS sequence"/>
</dbReference>
<accession>A0ABS4TVU0</accession>
<proteinExistence type="predicted"/>
<protein>
    <submittedName>
        <fullName evidence="1">Uncharacterized protein</fullName>
    </submittedName>
</protein>